<sequence length="799" mass="89015">MRLVFLTLIVTAITTLVSCSETKDVPTESQVSQVPRILTVGEVSSDYSDLADAIDYSRTLLNAKQSVKIELAAGTYYLNQTIVLDPQFSGTADQPFVIAAKENAQVVISGAKTIELNWQPYTEQIFQAKISDLEFTQLYINGALQPMARYPNFNPDVAIFNGYAEDAIAPERIATWSNPVGGFVHALHESRWGDMHYQITGLNSDNSLQLEGGYQNNRRSPMHLTYRFVENIFEELDAPGEWYLDKANNTLYFYPPKGVDIHQAKVEVPQLDNLIELRGTQSQPVKHIQISGIQFSHTQPTFMQTKEPLLRSDWAIYRGGAILLDGTEHIQVNDSKFSQLGGNAIFVSNYNRFAKIFNNHIHDIGASAVSFVGNPSAVRSPSFEYHEFVSETDLDFQVGPKSDQYPSQSLVDNNLIHDIGLIEKQVAGVQLSMTSEITVSHNSIYRVPRAGINVSEGTWGGHIIEYNDVFDTVLETGDHGAFNSWGRDRFWHPDRAKMDDINQRNPGMYLLDAIKPTILRNNRFQCDHGWDIDLDDGSSNYEIYNNVMLSGGLKLREGFKRIATNNIILNNSFHPHVWFKNSEDVFTHNILLSGHKPILNDYWGQQIDHNLFVNQADLKAAQALGVDKHSKYGEPQFVAPEQGNYQLAEGSLGLKLGFENFPMDQFGVQNDALKALAETPKSPDLFLAAEDSQVGKTYELLGATLKSVETLGEQSALGIAEIAGAMVLKVDPNSKMAVAGIQTSDVILEVVDSQFGGSDKVLGVNELLASYQSRKWRGVLEIVISRNQQLQSVSINLID</sequence>
<dbReference type="PROSITE" id="PS51257">
    <property type="entry name" value="PROKAR_LIPOPROTEIN"/>
    <property type="match status" value="1"/>
</dbReference>
<comment type="caution">
    <text evidence="2">The sequence shown here is derived from an EMBL/GenBank/DDBJ whole genome shotgun (WGS) entry which is preliminary data.</text>
</comment>
<keyword evidence="3" id="KW-1185">Reference proteome</keyword>
<evidence type="ECO:0000313" key="3">
    <source>
        <dbReference type="Proteomes" id="UP000006327"/>
    </source>
</evidence>
<organism evidence="2 3">
    <name type="scientific">Paraglaciecola arctica BSs20135</name>
    <dbReference type="NCBI Taxonomy" id="493475"/>
    <lineage>
        <taxon>Bacteria</taxon>
        <taxon>Pseudomonadati</taxon>
        <taxon>Pseudomonadota</taxon>
        <taxon>Gammaproteobacteria</taxon>
        <taxon>Alteromonadales</taxon>
        <taxon>Alteromonadaceae</taxon>
        <taxon>Paraglaciecola</taxon>
    </lineage>
</organism>
<reference evidence="2 3" key="1">
    <citation type="journal article" date="2017" name="Antonie Van Leeuwenhoek">
        <title>Rhizobium rhizosphaerae sp. nov., a novel species isolated from rice rhizosphere.</title>
        <authorList>
            <person name="Zhao J.J."/>
            <person name="Zhang J."/>
            <person name="Zhang R.J."/>
            <person name="Zhang C.W."/>
            <person name="Yin H.Q."/>
            <person name="Zhang X.X."/>
        </authorList>
    </citation>
    <scope>NUCLEOTIDE SEQUENCE [LARGE SCALE GENOMIC DNA]</scope>
    <source>
        <strain evidence="2 3">BSs20135</strain>
    </source>
</reference>
<gene>
    <name evidence="2" type="ORF">GARC_2621</name>
</gene>
<name>K6YN25_9ALTE</name>
<dbReference type="PANTHER" id="PTHR36453:SF1">
    <property type="entry name" value="RIGHT HANDED BETA HELIX DOMAIN-CONTAINING PROTEIN"/>
    <property type="match status" value="1"/>
</dbReference>
<dbReference type="Proteomes" id="UP000006327">
    <property type="component" value="Unassembled WGS sequence"/>
</dbReference>
<accession>K6YN25</accession>
<dbReference type="EMBL" id="BAEO01000034">
    <property type="protein sequence ID" value="GAC19587.1"/>
    <property type="molecule type" value="Genomic_DNA"/>
</dbReference>
<dbReference type="STRING" id="493475.GARC_2621"/>
<dbReference type="SUPFAM" id="SSF50156">
    <property type="entry name" value="PDZ domain-like"/>
    <property type="match status" value="1"/>
</dbReference>
<feature type="domain" description="Right handed beta helix" evidence="1">
    <location>
        <begin position="321"/>
        <end position="473"/>
    </location>
</feature>
<dbReference type="InterPro" id="IPR011050">
    <property type="entry name" value="Pectin_lyase_fold/virulence"/>
</dbReference>
<dbReference type="OrthoDB" id="227157at2"/>
<dbReference type="SUPFAM" id="SSF51126">
    <property type="entry name" value="Pectin lyase-like"/>
    <property type="match status" value="1"/>
</dbReference>
<dbReference type="AlphaFoldDB" id="K6YN25"/>
<evidence type="ECO:0000313" key="2">
    <source>
        <dbReference type="EMBL" id="GAC19587.1"/>
    </source>
</evidence>
<dbReference type="InterPro" id="IPR012334">
    <property type="entry name" value="Pectin_lyas_fold"/>
</dbReference>
<dbReference type="RefSeq" id="WP_007620601.1">
    <property type="nucleotide sequence ID" value="NZ_BAEO01000034.1"/>
</dbReference>
<dbReference type="InterPro" id="IPR036034">
    <property type="entry name" value="PDZ_sf"/>
</dbReference>
<dbReference type="PANTHER" id="PTHR36453">
    <property type="entry name" value="SECRETED PROTEIN-RELATED"/>
    <property type="match status" value="1"/>
</dbReference>
<dbReference type="InterPro" id="IPR039448">
    <property type="entry name" value="Beta_helix"/>
</dbReference>
<dbReference type="Gene3D" id="2.160.20.10">
    <property type="entry name" value="Single-stranded right-handed beta-helix, Pectin lyase-like"/>
    <property type="match status" value="2"/>
</dbReference>
<dbReference type="Gene3D" id="2.30.42.10">
    <property type="match status" value="1"/>
</dbReference>
<evidence type="ECO:0000259" key="1">
    <source>
        <dbReference type="Pfam" id="PF13229"/>
    </source>
</evidence>
<dbReference type="eggNOG" id="COG0265">
    <property type="taxonomic scope" value="Bacteria"/>
</dbReference>
<protein>
    <recommendedName>
        <fullName evidence="1">Right handed beta helix domain-containing protein</fullName>
    </recommendedName>
</protein>
<dbReference type="Pfam" id="PF13229">
    <property type="entry name" value="Beta_helix"/>
    <property type="match status" value="1"/>
</dbReference>
<proteinExistence type="predicted"/>